<gene>
    <name evidence="1" type="ORF">T03_6410</name>
</gene>
<dbReference type="AlphaFoldDB" id="A0A0V1DFY4"/>
<dbReference type="EMBL" id="JYDI01000007">
    <property type="protein sequence ID" value="KRY60230.1"/>
    <property type="molecule type" value="Genomic_DNA"/>
</dbReference>
<accession>A0A0V1DFY4</accession>
<reference evidence="1 2" key="1">
    <citation type="submission" date="2015-01" db="EMBL/GenBank/DDBJ databases">
        <title>Evolution of Trichinella species and genotypes.</title>
        <authorList>
            <person name="Korhonen P.K."/>
            <person name="Edoardo P."/>
            <person name="Giuseppe L.R."/>
            <person name="Gasser R.B."/>
        </authorList>
    </citation>
    <scope>NUCLEOTIDE SEQUENCE [LARGE SCALE GENOMIC DNA]</scope>
    <source>
        <strain evidence="1">ISS120</strain>
    </source>
</reference>
<name>A0A0V1DFY4_TRIBR</name>
<protein>
    <submittedName>
        <fullName evidence="1">Uncharacterized protein</fullName>
    </submittedName>
</protein>
<evidence type="ECO:0000313" key="2">
    <source>
        <dbReference type="Proteomes" id="UP000054653"/>
    </source>
</evidence>
<sequence length="50" mass="6142">MFCLQQYCLNLVQPEIEPRNDLVNGEEKKKWLQRWHIYFFQGINGSHFNE</sequence>
<evidence type="ECO:0000313" key="1">
    <source>
        <dbReference type="EMBL" id="KRY60230.1"/>
    </source>
</evidence>
<comment type="caution">
    <text evidence="1">The sequence shown here is derived from an EMBL/GenBank/DDBJ whole genome shotgun (WGS) entry which is preliminary data.</text>
</comment>
<keyword evidence="2" id="KW-1185">Reference proteome</keyword>
<dbReference type="Proteomes" id="UP000054653">
    <property type="component" value="Unassembled WGS sequence"/>
</dbReference>
<organism evidence="1 2">
    <name type="scientific">Trichinella britovi</name>
    <name type="common">Parasitic roundworm</name>
    <dbReference type="NCBI Taxonomy" id="45882"/>
    <lineage>
        <taxon>Eukaryota</taxon>
        <taxon>Metazoa</taxon>
        <taxon>Ecdysozoa</taxon>
        <taxon>Nematoda</taxon>
        <taxon>Enoplea</taxon>
        <taxon>Dorylaimia</taxon>
        <taxon>Trichinellida</taxon>
        <taxon>Trichinellidae</taxon>
        <taxon>Trichinella</taxon>
    </lineage>
</organism>
<proteinExistence type="predicted"/>